<feature type="transmembrane region" description="Helical" evidence="1">
    <location>
        <begin position="142"/>
        <end position="167"/>
    </location>
</feature>
<accession>A0A5S3PHG4</accession>
<reference evidence="2 3" key="1">
    <citation type="submission" date="2019-05" db="EMBL/GenBank/DDBJ databases">
        <authorList>
            <person name="Zhang J.-Y."/>
            <person name="Feg X."/>
            <person name="Du Z.-J."/>
        </authorList>
    </citation>
    <scope>NUCLEOTIDE SEQUENCE [LARGE SCALE GENOMIC DNA]</scope>
    <source>
        <strain evidence="2 3">RZ26</strain>
    </source>
</reference>
<organism evidence="2 3">
    <name type="scientific">Maribacter algarum</name>
    <name type="common">ex Zhang et al. 2020</name>
    <dbReference type="NCBI Taxonomy" id="2578118"/>
    <lineage>
        <taxon>Bacteria</taxon>
        <taxon>Pseudomonadati</taxon>
        <taxon>Bacteroidota</taxon>
        <taxon>Flavobacteriia</taxon>
        <taxon>Flavobacteriales</taxon>
        <taxon>Flavobacteriaceae</taxon>
        <taxon>Maribacter</taxon>
    </lineage>
</organism>
<gene>
    <name evidence="2" type="ORF">FEE95_17520</name>
</gene>
<feature type="transmembrane region" description="Helical" evidence="1">
    <location>
        <begin position="80"/>
        <end position="101"/>
    </location>
</feature>
<evidence type="ECO:0000313" key="2">
    <source>
        <dbReference type="EMBL" id="TMM53698.1"/>
    </source>
</evidence>
<keyword evidence="1" id="KW-1133">Transmembrane helix</keyword>
<feature type="transmembrane region" description="Helical" evidence="1">
    <location>
        <begin position="39"/>
        <end position="60"/>
    </location>
</feature>
<name>A0A5S3PHG4_9FLAO</name>
<dbReference type="OrthoDB" id="1122768at2"/>
<keyword evidence="1" id="KW-0472">Membrane</keyword>
<sequence>MEENQPKTGKFALTYGVILGGIGIVFALMLYSVDMHYQGGFMVMSISLALTIAAIVIGMIQFRKANNGFLSLGEAMKVGVGIALVGGIIGILFNQVMANVIDPEMMTKAMEFQKAALAESTKMTPDQIDQQMEMGKKFSTPGIQVAIGLVFSLVFGLIISLISGLILKRTENLN</sequence>
<dbReference type="EMBL" id="VATY01000004">
    <property type="protein sequence ID" value="TMM53698.1"/>
    <property type="molecule type" value="Genomic_DNA"/>
</dbReference>
<dbReference type="Pfam" id="PF13858">
    <property type="entry name" value="DUF4199"/>
    <property type="match status" value="1"/>
</dbReference>
<dbReference type="RefSeq" id="WP_138659322.1">
    <property type="nucleotide sequence ID" value="NZ_VATY01000004.1"/>
</dbReference>
<protein>
    <submittedName>
        <fullName evidence="2">DUF4199 domain-containing protein</fullName>
    </submittedName>
</protein>
<comment type="caution">
    <text evidence="2">The sequence shown here is derived from an EMBL/GenBank/DDBJ whole genome shotgun (WGS) entry which is preliminary data.</text>
</comment>
<dbReference type="Proteomes" id="UP000310314">
    <property type="component" value="Unassembled WGS sequence"/>
</dbReference>
<proteinExistence type="predicted"/>
<dbReference type="InterPro" id="IPR025250">
    <property type="entry name" value="DUF4199"/>
</dbReference>
<feature type="transmembrane region" description="Helical" evidence="1">
    <location>
        <begin position="12"/>
        <end position="33"/>
    </location>
</feature>
<dbReference type="AlphaFoldDB" id="A0A5S3PHG4"/>
<keyword evidence="1" id="KW-0812">Transmembrane</keyword>
<evidence type="ECO:0000313" key="3">
    <source>
        <dbReference type="Proteomes" id="UP000310314"/>
    </source>
</evidence>
<keyword evidence="3" id="KW-1185">Reference proteome</keyword>
<evidence type="ECO:0000256" key="1">
    <source>
        <dbReference type="SAM" id="Phobius"/>
    </source>
</evidence>